<sequence>MPASRSRGGRRAGRAARSGCVHLVGLAIRAGEAGGLAAGRAGLIGDGGGTANSWPPRGSPGGDCGRARRVVSARWRWRCVAEEARRCPHARLRPRRSPAPPHLLTAPFPHLLAASSLHLLATVGRIEAGSLFQYAGGDGAEAEGWRRWVGGGGVDVSLIPPAPLAGLLELRQACTSHGIAGDLRLPPL</sequence>
<evidence type="ECO:0000313" key="2">
    <source>
        <dbReference type="Proteomes" id="UP000823388"/>
    </source>
</evidence>
<organism evidence="1 2">
    <name type="scientific">Panicum virgatum</name>
    <name type="common">Blackwell switchgrass</name>
    <dbReference type="NCBI Taxonomy" id="38727"/>
    <lineage>
        <taxon>Eukaryota</taxon>
        <taxon>Viridiplantae</taxon>
        <taxon>Streptophyta</taxon>
        <taxon>Embryophyta</taxon>
        <taxon>Tracheophyta</taxon>
        <taxon>Spermatophyta</taxon>
        <taxon>Magnoliopsida</taxon>
        <taxon>Liliopsida</taxon>
        <taxon>Poales</taxon>
        <taxon>Poaceae</taxon>
        <taxon>PACMAD clade</taxon>
        <taxon>Panicoideae</taxon>
        <taxon>Panicodae</taxon>
        <taxon>Paniceae</taxon>
        <taxon>Panicinae</taxon>
        <taxon>Panicum</taxon>
        <taxon>Panicum sect. Hiantes</taxon>
    </lineage>
</organism>
<gene>
    <name evidence="1" type="ORF">PVAP13_3KG374835</name>
</gene>
<accession>A0A8T0UWR6</accession>
<comment type="caution">
    <text evidence="1">The sequence shown here is derived from an EMBL/GenBank/DDBJ whole genome shotgun (WGS) entry which is preliminary data.</text>
</comment>
<proteinExistence type="predicted"/>
<dbReference type="EMBL" id="CM029041">
    <property type="protein sequence ID" value="KAG2626697.1"/>
    <property type="molecule type" value="Genomic_DNA"/>
</dbReference>
<name>A0A8T0UWR6_PANVG</name>
<reference evidence="1" key="1">
    <citation type="submission" date="2020-05" db="EMBL/GenBank/DDBJ databases">
        <title>WGS assembly of Panicum virgatum.</title>
        <authorList>
            <person name="Lovell J.T."/>
            <person name="Jenkins J."/>
            <person name="Shu S."/>
            <person name="Juenger T.E."/>
            <person name="Schmutz J."/>
        </authorList>
    </citation>
    <scope>NUCLEOTIDE SEQUENCE</scope>
    <source>
        <strain evidence="1">AP13</strain>
    </source>
</reference>
<evidence type="ECO:0000313" key="1">
    <source>
        <dbReference type="EMBL" id="KAG2626697.1"/>
    </source>
</evidence>
<dbReference type="AlphaFoldDB" id="A0A8T0UWR6"/>
<protein>
    <submittedName>
        <fullName evidence="1">Uncharacterized protein</fullName>
    </submittedName>
</protein>
<keyword evidence="2" id="KW-1185">Reference proteome</keyword>
<dbReference type="Proteomes" id="UP000823388">
    <property type="component" value="Chromosome 3K"/>
</dbReference>